<evidence type="ECO:0000256" key="3">
    <source>
        <dbReference type="ARBA" id="ARBA00022679"/>
    </source>
</evidence>
<dbReference type="InterPro" id="IPR036625">
    <property type="entry name" value="E3-bd_dom_sf"/>
</dbReference>
<dbReference type="AlphaFoldDB" id="A0A7I7P7N1"/>
<dbReference type="EC" id="2.3.1.-" evidence="6"/>
<dbReference type="InterPro" id="IPR000089">
    <property type="entry name" value="Biotin_lipoyl"/>
</dbReference>
<dbReference type="GO" id="GO:0005737">
    <property type="term" value="C:cytoplasm"/>
    <property type="evidence" value="ECO:0007669"/>
    <property type="project" value="TreeGrafter"/>
</dbReference>
<dbReference type="Gene3D" id="2.40.50.100">
    <property type="match status" value="1"/>
</dbReference>
<name>A0A7I7P7N1_9MYCO</name>
<dbReference type="InterPro" id="IPR004167">
    <property type="entry name" value="PSBD"/>
</dbReference>
<keyword evidence="4 6" id="KW-0450">Lipoyl</keyword>
<evidence type="ECO:0000256" key="4">
    <source>
        <dbReference type="ARBA" id="ARBA00022823"/>
    </source>
</evidence>
<keyword evidence="9" id="KW-0670">Pyruvate</keyword>
<dbReference type="Gene3D" id="4.10.320.10">
    <property type="entry name" value="E3-binding domain"/>
    <property type="match status" value="1"/>
</dbReference>
<dbReference type="GO" id="GO:0016407">
    <property type="term" value="F:acetyltransferase activity"/>
    <property type="evidence" value="ECO:0007669"/>
    <property type="project" value="TreeGrafter"/>
</dbReference>
<dbReference type="OrthoDB" id="9805770at2"/>
<dbReference type="PANTHER" id="PTHR43178:SF5">
    <property type="entry name" value="LIPOAMIDE ACYLTRANSFERASE COMPONENT OF BRANCHED-CHAIN ALPHA-KETO ACID DEHYDROGENASE COMPLEX, MITOCHONDRIAL"/>
    <property type="match status" value="1"/>
</dbReference>
<evidence type="ECO:0000256" key="1">
    <source>
        <dbReference type="ARBA" id="ARBA00001938"/>
    </source>
</evidence>
<gene>
    <name evidence="9" type="ORF">MNVI_02140</name>
</gene>
<dbReference type="CDD" id="cd06849">
    <property type="entry name" value="lipoyl_domain"/>
    <property type="match status" value="1"/>
</dbReference>
<dbReference type="PROSITE" id="PS50968">
    <property type="entry name" value="BIOTINYL_LIPOYL"/>
    <property type="match status" value="1"/>
</dbReference>
<evidence type="ECO:0000256" key="7">
    <source>
        <dbReference type="SAM" id="MobiDB-lite"/>
    </source>
</evidence>
<comment type="similarity">
    <text evidence="2 6">Belongs to the 2-oxoacid dehydrogenase family.</text>
</comment>
<dbReference type="RefSeq" id="WP_139797666.1">
    <property type="nucleotide sequence ID" value="NZ_AP022583.1"/>
</dbReference>
<dbReference type="Proteomes" id="UP000466894">
    <property type="component" value="Chromosome"/>
</dbReference>
<dbReference type="Pfam" id="PF00364">
    <property type="entry name" value="Biotin_lipoyl"/>
    <property type="match status" value="1"/>
</dbReference>
<dbReference type="SUPFAM" id="SSF51230">
    <property type="entry name" value="Single hybrid motif"/>
    <property type="match status" value="1"/>
</dbReference>
<dbReference type="EMBL" id="AP022583">
    <property type="protein sequence ID" value="BBY04896.1"/>
    <property type="molecule type" value="Genomic_DNA"/>
</dbReference>
<reference evidence="9 10" key="1">
    <citation type="journal article" date="2019" name="Emerg. Microbes Infect.">
        <title>Comprehensive subspecies identification of 175 nontuberculous mycobacteria species based on 7547 genomic profiles.</title>
        <authorList>
            <person name="Matsumoto Y."/>
            <person name="Kinjo T."/>
            <person name="Motooka D."/>
            <person name="Nabeya D."/>
            <person name="Jung N."/>
            <person name="Uechi K."/>
            <person name="Horii T."/>
            <person name="Iida T."/>
            <person name="Fujita J."/>
            <person name="Nakamura S."/>
        </authorList>
    </citation>
    <scope>NUCLEOTIDE SEQUENCE [LARGE SCALE GENOMIC DNA]</scope>
    <source>
        <strain evidence="9 10">JCM 16367</strain>
    </source>
</reference>
<dbReference type="GO" id="GO:0031405">
    <property type="term" value="F:lipoic acid binding"/>
    <property type="evidence" value="ECO:0007669"/>
    <property type="project" value="TreeGrafter"/>
</dbReference>
<keyword evidence="5 6" id="KW-0012">Acyltransferase</keyword>
<proteinExistence type="inferred from homology"/>
<feature type="domain" description="Lipoyl-binding" evidence="8">
    <location>
        <begin position="7"/>
        <end position="82"/>
    </location>
</feature>
<organism evidence="9 10">
    <name type="scientific">Mycobacterium noviomagense</name>
    <dbReference type="NCBI Taxonomy" id="459858"/>
    <lineage>
        <taxon>Bacteria</taxon>
        <taxon>Bacillati</taxon>
        <taxon>Actinomycetota</taxon>
        <taxon>Actinomycetes</taxon>
        <taxon>Mycobacteriales</taxon>
        <taxon>Mycobacteriaceae</taxon>
        <taxon>Mycobacterium</taxon>
    </lineage>
</organism>
<dbReference type="PANTHER" id="PTHR43178">
    <property type="entry name" value="DIHYDROLIPOAMIDE ACETYLTRANSFERASE COMPONENT OF PYRUVATE DEHYDROGENASE COMPLEX"/>
    <property type="match status" value="1"/>
</dbReference>
<comment type="cofactor">
    <cofactor evidence="1 6">
        <name>(R)-lipoate</name>
        <dbReference type="ChEBI" id="CHEBI:83088"/>
    </cofactor>
</comment>
<evidence type="ECO:0000259" key="8">
    <source>
        <dbReference type="PROSITE" id="PS50968"/>
    </source>
</evidence>
<dbReference type="InterPro" id="IPR023213">
    <property type="entry name" value="CAT-like_dom_sf"/>
</dbReference>
<dbReference type="InterPro" id="IPR011053">
    <property type="entry name" value="Single_hybrid_motif"/>
</dbReference>
<evidence type="ECO:0000313" key="9">
    <source>
        <dbReference type="EMBL" id="BBY04896.1"/>
    </source>
</evidence>
<feature type="region of interest" description="Disordered" evidence="7">
    <location>
        <begin position="86"/>
        <end position="145"/>
    </location>
</feature>
<dbReference type="Pfam" id="PF00198">
    <property type="entry name" value="2-oxoacid_dh"/>
    <property type="match status" value="1"/>
</dbReference>
<evidence type="ECO:0000256" key="2">
    <source>
        <dbReference type="ARBA" id="ARBA00007317"/>
    </source>
</evidence>
<dbReference type="Pfam" id="PF02817">
    <property type="entry name" value="E3_binding"/>
    <property type="match status" value="1"/>
</dbReference>
<dbReference type="InterPro" id="IPR050743">
    <property type="entry name" value="2-oxoacid_DH_E2_comp"/>
</dbReference>
<dbReference type="InterPro" id="IPR001078">
    <property type="entry name" value="2-oxoacid_DH_actylTfrase"/>
</dbReference>
<dbReference type="KEGG" id="mnv:MNVI_02140"/>
<dbReference type="Gene3D" id="3.30.559.10">
    <property type="entry name" value="Chloramphenicol acetyltransferase-like domain"/>
    <property type="match status" value="1"/>
</dbReference>
<protein>
    <recommendedName>
        <fullName evidence="6">Dihydrolipoamide acetyltransferase component of pyruvate dehydrogenase complex</fullName>
        <ecNumber evidence="6">2.3.1.-</ecNumber>
    </recommendedName>
</protein>
<evidence type="ECO:0000256" key="6">
    <source>
        <dbReference type="RuleBase" id="RU003423"/>
    </source>
</evidence>
<evidence type="ECO:0000313" key="10">
    <source>
        <dbReference type="Proteomes" id="UP000466894"/>
    </source>
</evidence>
<sequence length="420" mass="44623">MTDDERIKPFLVPDLGEGLEEVTVSCWNVAVGDDVELNQPLCSVETAKAEIEIPSPYAGRIVEIRGAEGDVLQVGSLLVRIDTAPDAADAPSRQGAHQAAESNGEPSTRRPVLVGYGPDDTIDASRRKATSRPDEAPGRPKAKPGVRKLAAELLVDLREVPPGPDGLISREAVLAAAGVGAERPGITYDVLPVRGVHAQMAERMALSRNRIPDAHASLQVDCTNLLRLRDRLGVAAGEECEVITPFLLTLRLVVIALSHHRVLNSTWVEAADGPQVHSHHAVHLGFAVAAPRGLLVPVVADAHEKTTRQLGQCVARLIREARAGTLPPGELSGSTFTVSNFGALGLDDGVPVINYPEAAILGMGSLKPRPAVVDDAIVIRPQMTLTCAFDHRVADGAVVAQFLGELRELIESPETALLDL</sequence>
<keyword evidence="3 6" id="KW-0808">Transferase</keyword>
<dbReference type="SUPFAM" id="SSF52777">
    <property type="entry name" value="CoA-dependent acyltransferases"/>
    <property type="match status" value="1"/>
</dbReference>
<accession>A0A7I7P7N1</accession>
<evidence type="ECO:0000256" key="5">
    <source>
        <dbReference type="ARBA" id="ARBA00023315"/>
    </source>
</evidence>
<feature type="compositionally biased region" description="Basic and acidic residues" evidence="7">
    <location>
        <begin position="123"/>
        <end position="138"/>
    </location>
</feature>